<name>A0A4C1VG60_EUMVA</name>
<comment type="caution">
    <text evidence="1">The sequence shown here is derived from an EMBL/GenBank/DDBJ whole genome shotgun (WGS) entry which is preliminary data.</text>
</comment>
<evidence type="ECO:0000313" key="1">
    <source>
        <dbReference type="EMBL" id="GBP38128.1"/>
    </source>
</evidence>
<gene>
    <name evidence="1" type="ORF">EVAR_80411_1</name>
</gene>
<protein>
    <submittedName>
        <fullName evidence="1">Uncharacterized protein</fullName>
    </submittedName>
</protein>
<dbReference type="Proteomes" id="UP000299102">
    <property type="component" value="Unassembled WGS sequence"/>
</dbReference>
<dbReference type="EMBL" id="BGZK01000344">
    <property type="protein sequence ID" value="GBP38128.1"/>
    <property type="molecule type" value="Genomic_DNA"/>
</dbReference>
<evidence type="ECO:0000313" key="2">
    <source>
        <dbReference type="Proteomes" id="UP000299102"/>
    </source>
</evidence>
<proteinExistence type="predicted"/>
<reference evidence="1 2" key="1">
    <citation type="journal article" date="2019" name="Commun. Biol.">
        <title>The bagworm genome reveals a unique fibroin gene that provides high tensile strength.</title>
        <authorList>
            <person name="Kono N."/>
            <person name="Nakamura H."/>
            <person name="Ohtoshi R."/>
            <person name="Tomita M."/>
            <person name="Numata K."/>
            <person name="Arakawa K."/>
        </authorList>
    </citation>
    <scope>NUCLEOTIDE SEQUENCE [LARGE SCALE GENOMIC DNA]</scope>
</reference>
<keyword evidence="2" id="KW-1185">Reference proteome</keyword>
<sequence>MQNVGQRMPVTVYGTRQQHARAAGVVIGLDPSELWKISFELRPEAIEQRAYLGQYAEASIKHVAIASVTTEVSKPRPVRAGTDGLRRKLSTGNIKKVGGRAFVMKR</sequence>
<dbReference type="AlphaFoldDB" id="A0A4C1VG60"/>
<accession>A0A4C1VG60</accession>
<organism evidence="1 2">
    <name type="scientific">Eumeta variegata</name>
    <name type="common">Bagworm moth</name>
    <name type="synonym">Eumeta japonica</name>
    <dbReference type="NCBI Taxonomy" id="151549"/>
    <lineage>
        <taxon>Eukaryota</taxon>
        <taxon>Metazoa</taxon>
        <taxon>Ecdysozoa</taxon>
        <taxon>Arthropoda</taxon>
        <taxon>Hexapoda</taxon>
        <taxon>Insecta</taxon>
        <taxon>Pterygota</taxon>
        <taxon>Neoptera</taxon>
        <taxon>Endopterygota</taxon>
        <taxon>Lepidoptera</taxon>
        <taxon>Glossata</taxon>
        <taxon>Ditrysia</taxon>
        <taxon>Tineoidea</taxon>
        <taxon>Psychidae</taxon>
        <taxon>Oiketicinae</taxon>
        <taxon>Eumeta</taxon>
    </lineage>
</organism>